<feature type="compositionally biased region" description="Basic and acidic residues" evidence="1">
    <location>
        <begin position="108"/>
        <end position="117"/>
    </location>
</feature>
<evidence type="ECO:0000313" key="4">
    <source>
        <dbReference type="Proteomes" id="UP001530377"/>
    </source>
</evidence>
<dbReference type="AlphaFoldDB" id="A0ABD3RDG8"/>
<keyword evidence="4" id="KW-1185">Reference proteome</keyword>
<reference evidence="3 4" key="1">
    <citation type="submission" date="2024-10" db="EMBL/GenBank/DDBJ databases">
        <title>Updated reference genomes for cyclostephanoid diatoms.</title>
        <authorList>
            <person name="Roberts W.R."/>
            <person name="Alverson A.J."/>
        </authorList>
    </citation>
    <scope>NUCLEOTIDE SEQUENCE [LARGE SCALE GENOMIC DNA]</scope>
    <source>
        <strain evidence="3 4">AJA228-03</strain>
    </source>
</reference>
<evidence type="ECO:0000256" key="1">
    <source>
        <dbReference type="SAM" id="MobiDB-lite"/>
    </source>
</evidence>
<feature type="compositionally biased region" description="Low complexity" evidence="1">
    <location>
        <begin position="92"/>
        <end position="101"/>
    </location>
</feature>
<organism evidence="3 4">
    <name type="scientific">Cyclostephanos tholiformis</name>
    <dbReference type="NCBI Taxonomy" id="382380"/>
    <lineage>
        <taxon>Eukaryota</taxon>
        <taxon>Sar</taxon>
        <taxon>Stramenopiles</taxon>
        <taxon>Ochrophyta</taxon>
        <taxon>Bacillariophyta</taxon>
        <taxon>Coscinodiscophyceae</taxon>
        <taxon>Thalassiosirophycidae</taxon>
        <taxon>Stephanodiscales</taxon>
        <taxon>Stephanodiscaceae</taxon>
        <taxon>Cyclostephanos</taxon>
    </lineage>
</organism>
<proteinExistence type="predicted"/>
<comment type="caution">
    <text evidence="3">The sequence shown here is derived from an EMBL/GenBank/DDBJ whole genome shotgun (WGS) entry which is preliminary data.</text>
</comment>
<gene>
    <name evidence="3" type="ORF">ACHAXA_007630</name>
</gene>
<evidence type="ECO:0000313" key="3">
    <source>
        <dbReference type="EMBL" id="KAL3808346.1"/>
    </source>
</evidence>
<dbReference type="Proteomes" id="UP001530377">
    <property type="component" value="Unassembled WGS sequence"/>
</dbReference>
<accession>A0ABD3RDG8</accession>
<dbReference type="EMBL" id="JALLPB020000519">
    <property type="protein sequence ID" value="KAL3808346.1"/>
    <property type="molecule type" value="Genomic_DNA"/>
</dbReference>
<name>A0ABD3RDG8_9STRA</name>
<feature type="compositionally biased region" description="Low complexity" evidence="1">
    <location>
        <begin position="70"/>
        <end position="85"/>
    </location>
</feature>
<keyword evidence="2" id="KW-0732">Signal</keyword>
<feature type="chain" id="PRO_5044872691" evidence="2">
    <location>
        <begin position="23"/>
        <end position="408"/>
    </location>
</feature>
<sequence length="408" mass="44823">MRTPKTLLLLLLCAAPLAPIEALHLPPSPPPVMPCPRRGVTIPRRRTTTRTTTIRHLDQTNEGGETMTTPPRRSAGRRSSPSSGDGPRRRSSPSPSSSPPVVRRRAPHQFDHEEADARPFLNDPASLVRDSSANEDAPPYVLLLPDDDRPPPVVRESSTSSSSTTATIVPAGTHLTSTGLDDLFPGLDFSDRFCSDGAFRNALRGSIREDVFDSSPAYAGISEKARRMLLLPDSSLQGSWRRPSPRTGPDDDARMRRLTRVLRRYLGDAAPTGDEFMEGIGGLCGSGSTGHWIDIVGIVGRRISHSWHQDTGRCPGGDTRTVLLGFPREDDYDGVGVFSHAVKLERERHAPEGHPPSEPIVYTMLTVDDKFVVRPRFGKGLEILSFRDVDIFHSAPDVAYRTSVMRFM</sequence>
<feature type="region of interest" description="Disordered" evidence="1">
    <location>
        <begin position="24"/>
        <end position="168"/>
    </location>
</feature>
<protein>
    <submittedName>
        <fullName evidence="3">Uncharacterized protein</fullName>
    </submittedName>
</protein>
<feature type="compositionally biased region" description="Low complexity" evidence="1">
    <location>
        <begin position="154"/>
        <end position="165"/>
    </location>
</feature>
<evidence type="ECO:0000256" key="2">
    <source>
        <dbReference type="SAM" id="SignalP"/>
    </source>
</evidence>
<feature type="signal peptide" evidence="2">
    <location>
        <begin position="1"/>
        <end position="22"/>
    </location>
</feature>
<feature type="compositionally biased region" description="Polar residues" evidence="1">
    <location>
        <begin position="60"/>
        <end position="69"/>
    </location>
</feature>